<accession>A0A397W9K1</accession>
<comment type="caution">
    <text evidence="1">The sequence shown here is derived from an EMBL/GenBank/DDBJ whole genome shotgun (WGS) entry which is preliminary data.</text>
</comment>
<proteinExistence type="predicted"/>
<dbReference type="AlphaFoldDB" id="A0A397W9K1"/>
<gene>
    <name evidence="1" type="ORF">C2G38_2153447</name>
</gene>
<evidence type="ECO:0000313" key="1">
    <source>
        <dbReference type="EMBL" id="RIB30129.1"/>
    </source>
</evidence>
<name>A0A397W9K1_9GLOM</name>
<protein>
    <submittedName>
        <fullName evidence="1">Uncharacterized protein</fullName>
    </submittedName>
</protein>
<dbReference type="EMBL" id="QKWP01000020">
    <property type="protein sequence ID" value="RIB30129.1"/>
    <property type="molecule type" value="Genomic_DNA"/>
</dbReference>
<sequence>MKKKNEESKISEGQKECKEKWKEKVSEKLKMIESLVEEGMETVGQDTLRSFIENRVVLGLYEKEPNILTRKPSWISRSVTWIAH</sequence>
<keyword evidence="2" id="KW-1185">Reference proteome</keyword>
<dbReference type="Proteomes" id="UP000266673">
    <property type="component" value="Unassembled WGS sequence"/>
</dbReference>
<reference evidence="1 2" key="1">
    <citation type="submission" date="2018-06" db="EMBL/GenBank/DDBJ databases">
        <title>Comparative genomics reveals the genomic features of Rhizophagus irregularis, R. cerebriforme, R. diaphanum and Gigaspora rosea, and their symbiotic lifestyle signature.</title>
        <authorList>
            <person name="Morin E."/>
            <person name="San Clemente H."/>
            <person name="Chen E.C.H."/>
            <person name="De La Providencia I."/>
            <person name="Hainaut M."/>
            <person name="Kuo A."/>
            <person name="Kohler A."/>
            <person name="Murat C."/>
            <person name="Tang N."/>
            <person name="Roy S."/>
            <person name="Loubradou J."/>
            <person name="Henrissat B."/>
            <person name="Grigoriev I.V."/>
            <person name="Corradi N."/>
            <person name="Roux C."/>
            <person name="Martin F.M."/>
        </authorList>
    </citation>
    <scope>NUCLEOTIDE SEQUENCE [LARGE SCALE GENOMIC DNA]</scope>
    <source>
        <strain evidence="1 2">DAOM 194757</strain>
    </source>
</reference>
<organism evidence="1 2">
    <name type="scientific">Gigaspora rosea</name>
    <dbReference type="NCBI Taxonomy" id="44941"/>
    <lineage>
        <taxon>Eukaryota</taxon>
        <taxon>Fungi</taxon>
        <taxon>Fungi incertae sedis</taxon>
        <taxon>Mucoromycota</taxon>
        <taxon>Glomeromycotina</taxon>
        <taxon>Glomeromycetes</taxon>
        <taxon>Diversisporales</taxon>
        <taxon>Gigasporaceae</taxon>
        <taxon>Gigaspora</taxon>
    </lineage>
</organism>
<evidence type="ECO:0000313" key="2">
    <source>
        <dbReference type="Proteomes" id="UP000266673"/>
    </source>
</evidence>